<dbReference type="InterPro" id="IPR009057">
    <property type="entry name" value="Homeodomain-like_sf"/>
</dbReference>
<gene>
    <name evidence="6" type="ORF">IW245_005248</name>
</gene>
<dbReference type="SUPFAM" id="SSF46689">
    <property type="entry name" value="Homeodomain-like"/>
    <property type="match status" value="1"/>
</dbReference>
<dbReference type="Gene3D" id="1.10.357.10">
    <property type="entry name" value="Tetracycline Repressor, domain 2"/>
    <property type="match status" value="1"/>
</dbReference>
<evidence type="ECO:0000313" key="6">
    <source>
        <dbReference type="EMBL" id="MBG6139054.1"/>
    </source>
</evidence>
<evidence type="ECO:0000256" key="1">
    <source>
        <dbReference type="ARBA" id="ARBA00023015"/>
    </source>
</evidence>
<evidence type="ECO:0000259" key="5">
    <source>
        <dbReference type="PROSITE" id="PS50977"/>
    </source>
</evidence>
<keyword evidence="3" id="KW-0804">Transcription</keyword>
<dbReference type="RefSeq" id="WP_197005749.1">
    <property type="nucleotide sequence ID" value="NZ_BONS01000011.1"/>
</dbReference>
<accession>A0A8J7KL91</accession>
<feature type="DNA-binding region" description="H-T-H motif" evidence="4">
    <location>
        <begin position="28"/>
        <end position="47"/>
    </location>
</feature>
<dbReference type="AlphaFoldDB" id="A0A8J7KL91"/>
<dbReference type="PROSITE" id="PS50977">
    <property type="entry name" value="HTH_TETR_2"/>
    <property type="match status" value="1"/>
</dbReference>
<keyword evidence="1" id="KW-0805">Transcription regulation</keyword>
<sequence>MPKPRLTREDWTRAALAAMSRGGPAAVAVDPLAKILGATRGSFYWHFTDREALLVAALELWEQVATEDLIAVMEKIRNPLDRLRTLLHEALRDRRPNDVHLEPAIVAHAHDPVVAPVLRRVTERRIGYLTECYRQLGMAPDAARRQGVVAYATYLGWVELRAAAPDIVPEVTRDASAMDHLLGQLTPKTGNDHLA</sequence>
<keyword evidence="7" id="KW-1185">Reference proteome</keyword>
<organism evidence="6 7">
    <name type="scientific">Longispora fulva</name>
    <dbReference type="NCBI Taxonomy" id="619741"/>
    <lineage>
        <taxon>Bacteria</taxon>
        <taxon>Bacillati</taxon>
        <taxon>Actinomycetota</taxon>
        <taxon>Actinomycetes</taxon>
        <taxon>Micromonosporales</taxon>
        <taxon>Micromonosporaceae</taxon>
        <taxon>Longispora</taxon>
    </lineage>
</organism>
<dbReference type="Proteomes" id="UP000622552">
    <property type="component" value="Unassembled WGS sequence"/>
</dbReference>
<evidence type="ECO:0000313" key="7">
    <source>
        <dbReference type="Proteomes" id="UP000622552"/>
    </source>
</evidence>
<dbReference type="GO" id="GO:0003677">
    <property type="term" value="F:DNA binding"/>
    <property type="evidence" value="ECO:0007669"/>
    <property type="project" value="UniProtKB-UniRule"/>
</dbReference>
<dbReference type="Pfam" id="PF00440">
    <property type="entry name" value="TetR_N"/>
    <property type="match status" value="1"/>
</dbReference>
<proteinExistence type="predicted"/>
<dbReference type="PANTHER" id="PTHR47506:SF1">
    <property type="entry name" value="HTH-TYPE TRANSCRIPTIONAL REGULATOR YJDC"/>
    <property type="match status" value="1"/>
</dbReference>
<dbReference type="InterPro" id="IPR001647">
    <property type="entry name" value="HTH_TetR"/>
</dbReference>
<keyword evidence="2 4" id="KW-0238">DNA-binding</keyword>
<feature type="domain" description="HTH tetR-type" evidence="5">
    <location>
        <begin position="5"/>
        <end position="65"/>
    </location>
</feature>
<name>A0A8J7KL91_9ACTN</name>
<evidence type="ECO:0000256" key="4">
    <source>
        <dbReference type="PROSITE-ProRule" id="PRU00335"/>
    </source>
</evidence>
<evidence type="ECO:0000256" key="3">
    <source>
        <dbReference type="ARBA" id="ARBA00023163"/>
    </source>
</evidence>
<protein>
    <submittedName>
        <fullName evidence="6">AcrR family transcriptional regulator</fullName>
    </submittedName>
</protein>
<dbReference type="EMBL" id="JADOUF010000001">
    <property type="protein sequence ID" value="MBG6139054.1"/>
    <property type="molecule type" value="Genomic_DNA"/>
</dbReference>
<evidence type="ECO:0000256" key="2">
    <source>
        <dbReference type="ARBA" id="ARBA00023125"/>
    </source>
</evidence>
<comment type="caution">
    <text evidence="6">The sequence shown here is derived from an EMBL/GenBank/DDBJ whole genome shotgun (WGS) entry which is preliminary data.</text>
</comment>
<reference evidence="6" key="1">
    <citation type="submission" date="2020-11" db="EMBL/GenBank/DDBJ databases">
        <title>Sequencing the genomes of 1000 actinobacteria strains.</title>
        <authorList>
            <person name="Klenk H.-P."/>
        </authorList>
    </citation>
    <scope>NUCLEOTIDE SEQUENCE</scope>
    <source>
        <strain evidence="6">DSM 45356</strain>
    </source>
</reference>
<dbReference type="PANTHER" id="PTHR47506">
    <property type="entry name" value="TRANSCRIPTIONAL REGULATORY PROTEIN"/>
    <property type="match status" value="1"/>
</dbReference>